<dbReference type="AlphaFoldDB" id="A0A5C7AGL2"/>
<dbReference type="RefSeq" id="WP_146893343.1">
    <property type="nucleotide sequence ID" value="NZ_VORX01000004.1"/>
</dbReference>
<comment type="caution">
    <text evidence="1">The sequence shown here is derived from an EMBL/GenBank/DDBJ whole genome shotgun (WGS) entry which is preliminary data.</text>
</comment>
<dbReference type="Proteomes" id="UP000321734">
    <property type="component" value="Unassembled WGS sequence"/>
</dbReference>
<proteinExistence type="predicted"/>
<sequence>MKKTLQILFTLIFISCLENKKELIQTELKITNEFKIEILNQILSDTIDLKLMRSKEMYLSNYDGIPPPVLPMDTKRSGYSITHSEYIAQQLGVNDVEFIKKQMADNKRFDLNKLSEYGFNILDVKGYLDKEIYYSKILEKTENQKYYGFFTVSIPIFNKSLNKAYIRTMDFGGETLLLKKINDKWLIDKKIDSWID</sequence>
<protein>
    <submittedName>
        <fullName evidence="1">Uncharacterized protein</fullName>
    </submittedName>
</protein>
<dbReference type="PROSITE" id="PS51257">
    <property type="entry name" value="PROKAR_LIPOPROTEIN"/>
    <property type="match status" value="1"/>
</dbReference>
<dbReference type="OrthoDB" id="1441495at2"/>
<name>A0A5C7AGL2_9FLAO</name>
<accession>A0A5C7AGL2</accession>
<reference evidence="1 2" key="1">
    <citation type="submission" date="2019-08" db="EMBL/GenBank/DDBJ databases">
        <title>Genome sequence of Gelidibacter salicanalis IC162T.</title>
        <authorList>
            <person name="Bowman J.P."/>
        </authorList>
    </citation>
    <scope>NUCLEOTIDE SEQUENCE [LARGE SCALE GENOMIC DNA]</scope>
    <source>
        <strain evidence="1 2">IC162</strain>
    </source>
</reference>
<keyword evidence="2" id="KW-1185">Reference proteome</keyword>
<organism evidence="1 2">
    <name type="scientific">Gelidibacter salicanalis</name>
    <dbReference type="NCBI Taxonomy" id="291193"/>
    <lineage>
        <taxon>Bacteria</taxon>
        <taxon>Pseudomonadati</taxon>
        <taxon>Bacteroidota</taxon>
        <taxon>Flavobacteriia</taxon>
        <taxon>Flavobacteriales</taxon>
        <taxon>Flavobacteriaceae</taxon>
        <taxon>Gelidibacter</taxon>
    </lineage>
</organism>
<evidence type="ECO:0000313" key="2">
    <source>
        <dbReference type="Proteomes" id="UP000321734"/>
    </source>
</evidence>
<gene>
    <name evidence="1" type="ORF">ES711_11015</name>
</gene>
<evidence type="ECO:0000313" key="1">
    <source>
        <dbReference type="EMBL" id="TXE07946.1"/>
    </source>
</evidence>
<dbReference type="EMBL" id="VORX01000004">
    <property type="protein sequence ID" value="TXE07946.1"/>
    <property type="molecule type" value="Genomic_DNA"/>
</dbReference>